<comment type="caution">
    <text evidence="5">The sequence shown here is derived from an EMBL/GenBank/DDBJ whole genome shotgun (WGS) entry which is preliminary data.</text>
</comment>
<dbReference type="Gene3D" id="1.10.12.10">
    <property type="entry name" value="Lyase 2-enoyl-coa Hydratase, Chain A, domain 2"/>
    <property type="match status" value="1"/>
</dbReference>
<dbReference type="InterPro" id="IPR018376">
    <property type="entry name" value="Enoyl-CoA_hyd/isom_CS"/>
</dbReference>
<dbReference type="Pfam" id="PF00378">
    <property type="entry name" value="ECH_1"/>
    <property type="match status" value="1"/>
</dbReference>
<dbReference type="PANTHER" id="PTHR11941:SF54">
    <property type="entry name" value="ENOYL-COA HYDRATASE, MITOCHONDRIAL"/>
    <property type="match status" value="1"/>
</dbReference>
<evidence type="ECO:0000256" key="2">
    <source>
        <dbReference type="ARBA" id="ARBA00023239"/>
    </source>
</evidence>
<dbReference type="InterPro" id="IPR014748">
    <property type="entry name" value="Enoyl-CoA_hydra_C"/>
</dbReference>
<evidence type="ECO:0000313" key="6">
    <source>
        <dbReference type="Proteomes" id="UP001222770"/>
    </source>
</evidence>
<evidence type="ECO:0000256" key="1">
    <source>
        <dbReference type="ARBA" id="ARBA00005254"/>
    </source>
</evidence>
<protein>
    <submittedName>
        <fullName evidence="5">Enoyl-CoA hydratase-related protein</fullName>
    </submittedName>
</protein>
<keyword evidence="6" id="KW-1185">Reference proteome</keyword>
<dbReference type="InterPro" id="IPR001753">
    <property type="entry name" value="Enoyl-CoA_hydra/iso"/>
</dbReference>
<dbReference type="Gene3D" id="2.40.50.840">
    <property type="match status" value="1"/>
</dbReference>
<dbReference type="SUPFAM" id="SSF52096">
    <property type="entry name" value="ClpP/crotonase"/>
    <property type="match status" value="1"/>
</dbReference>
<evidence type="ECO:0000259" key="4">
    <source>
        <dbReference type="Pfam" id="PF18313"/>
    </source>
</evidence>
<dbReference type="InterPro" id="IPR016039">
    <property type="entry name" value="Thiolase-like"/>
</dbReference>
<dbReference type="Pfam" id="PF18313">
    <property type="entry name" value="TLP1_add_C"/>
    <property type="match status" value="1"/>
</dbReference>
<sequence>MAQNHEFDMPVIVAIGEVVDRPSDPASAREPVDLMADAIRAADRDAGGQILSAIDSIELVGQVSWRYRDPVGLLAQRLGIAPACAINASMGGETPIRLMHEAALRIMRGESKIAVVVGGEAVNALGKARKAKITLPWTPLASREDAVKLDFDRLPLSRSAKKAGVTDPVHIYPLYENALQAAEGKTPAVGNEESAALWARFAAVAATNETAWLRTAPSAEEIGTPSDSNRMISFPYPKLMVANPSVNQAGAVVLASKAWALAAGIPEDRLVYLWGGAAAQEPGDYLLRDGYDHSTAQRAVLGAVVDLIGGDASRVDLAEIYSCFPVVPKLAMATLGLRPDVAPTVAGGLIFFGGPLNNYMTHGVCAMVRKLRAGEGKLGLAYGQGGVVSKHHAIVLSTTPPSDPLVPDYSVQARADADRGPVPALVEEYSGPARIETYTIIYDPKGAVRHGVVVGRTPDGERLIAKVRKDDESSVAVLTSREKNPIGTDGHVRIDGFGNMIWEDGPLRDRSKRQLQHCLVERDGPITIVTMNNPDAMNALSPYANEELGEVFDAFQADPDQWVAILTGAGDKAFSAGNDLKFMAKMMAKGENVGTPIKGFAGLTDRYDMTKPVIAAVNGVAMGGGFEIALACDIIVASREAVFALPEPKVGLAALAGGLLRLPRQIGLKQAMGMILTGRRVSADEGRELGFVNEVVEPANLMATARRWANEIIACSPMSIRASKEAVMKGLDELDVRSAQANQFRYPAMAALFRSEDIREGPLAFAQKRPPQWKGR</sequence>
<feature type="domain" description="Thiolase-like protein type 1 additional C-terminal" evidence="4">
    <location>
        <begin position="418"/>
        <end position="496"/>
    </location>
</feature>
<comment type="similarity">
    <text evidence="1 3">Belongs to the enoyl-CoA hydratase/isomerase family.</text>
</comment>
<dbReference type="Gene3D" id="3.40.47.10">
    <property type="match status" value="1"/>
</dbReference>
<reference evidence="5 6" key="1">
    <citation type="submission" date="2023-03" db="EMBL/GenBank/DDBJ databases">
        <title>Novosphingobium cyanobacteriorum sp. nov., isolated from a eutrophic reservoir during the Microcystis bloom period.</title>
        <authorList>
            <person name="Kang M."/>
            <person name="Le V."/>
            <person name="Ko S.-R."/>
            <person name="Lee S.-A."/>
            <person name="Ahn C.-Y."/>
        </authorList>
    </citation>
    <scope>NUCLEOTIDE SEQUENCE [LARGE SCALE GENOMIC DNA]</scope>
    <source>
        <strain evidence="5 6">HBC54</strain>
    </source>
</reference>
<keyword evidence="2" id="KW-0456">Lyase</keyword>
<organism evidence="5 6">
    <name type="scientific">Novosphingobium cyanobacteriorum</name>
    <dbReference type="NCBI Taxonomy" id="3024215"/>
    <lineage>
        <taxon>Bacteria</taxon>
        <taxon>Pseudomonadati</taxon>
        <taxon>Pseudomonadota</taxon>
        <taxon>Alphaproteobacteria</taxon>
        <taxon>Sphingomonadales</taxon>
        <taxon>Sphingomonadaceae</taxon>
        <taxon>Novosphingobium</taxon>
    </lineage>
</organism>
<dbReference type="RefSeq" id="WP_277280629.1">
    <property type="nucleotide sequence ID" value="NZ_JAROCY010000035.1"/>
</dbReference>
<evidence type="ECO:0000313" key="5">
    <source>
        <dbReference type="EMBL" id="MDF8335673.1"/>
    </source>
</evidence>
<dbReference type="CDD" id="cd06558">
    <property type="entry name" value="crotonase-like"/>
    <property type="match status" value="1"/>
</dbReference>
<dbReference type="PANTHER" id="PTHR11941">
    <property type="entry name" value="ENOYL-COA HYDRATASE-RELATED"/>
    <property type="match status" value="1"/>
</dbReference>
<gene>
    <name evidence="5" type="ORF">POM99_20910</name>
</gene>
<dbReference type="Proteomes" id="UP001222770">
    <property type="component" value="Unassembled WGS sequence"/>
</dbReference>
<dbReference type="EMBL" id="JAROCY010000035">
    <property type="protein sequence ID" value="MDF8335673.1"/>
    <property type="molecule type" value="Genomic_DNA"/>
</dbReference>
<name>A0ABT6CQS9_9SPHN</name>
<accession>A0ABT6CQS9</accession>
<dbReference type="InterPro" id="IPR040771">
    <property type="entry name" value="TLP1_add_C"/>
</dbReference>
<dbReference type="SUPFAM" id="SSF53901">
    <property type="entry name" value="Thiolase-like"/>
    <property type="match status" value="2"/>
</dbReference>
<proteinExistence type="inferred from homology"/>
<dbReference type="InterPro" id="IPR029045">
    <property type="entry name" value="ClpP/crotonase-like_dom_sf"/>
</dbReference>
<dbReference type="Gene3D" id="3.90.226.10">
    <property type="entry name" value="2-enoyl-CoA Hydratase, Chain A, domain 1"/>
    <property type="match status" value="1"/>
</dbReference>
<dbReference type="PROSITE" id="PS00166">
    <property type="entry name" value="ENOYL_COA_HYDRATASE"/>
    <property type="match status" value="1"/>
</dbReference>
<evidence type="ECO:0000256" key="3">
    <source>
        <dbReference type="RuleBase" id="RU003707"/>
    </source>
</evidence>